<dbReference type="Proteomes" id="UP001352263">
    <property type="component" value="Unassembled WGS sequence"/>
</dbReference>
<evidence type="ECO:0008006" key="3">
    <source>
        <dbReference type="Google" id="ProtNLM"/>
    </source>
</evidence>
<reference evidence="1 2" key="1">
    <citation type="submission" date="2023-10" db="EMBL/GenBank/DDBJ databases">
        <title>Noviherbaspirillum sp. CPCC 100848 genome assembly.</title>
        <authorList>
            <person name="Li X.Y."/>
            <person name="Fang X.M."/>
        </authorList>
    </citation>
    <scope>NUCLEOTIDE SEQUENCE [LARGE SCALE GENOMIC DNA]</scope>
    <source>
        <strain evidence="1 2">CPCC 100848</strain>
    </source>
</reference>
<evidence type="ECO:0000313" key="1">
    <source>
        <dbReference type="EMBL" id="MEC4723673.1"/>
    </source>
</evidence>
<protein>
    <recommendedName>
        <fullName evidence="3">DUF4184 family protein</fullName>
    </recommendedName>
</protein>
<dbReference type="EMBL" id="JAWIIV010000067">
    <property type="protein sequence ID" value="MEC4723673.1"/>
    <property type="molecule type" value="Genomic_DNA"/>
</dbReference>
<name>A0ABU6JJI6_9BURK</name>
<comment type="caution">
    <text evidence="1">The sequence shown here is derived from an EMBL/GenBank/DDBJ whole genome shotgun (WGS) entry which is preliminary data.</text>
</comment>
<sequence>MPAMNLACYPYQFIKPIKSSHRPAIFTGLMRFLPRLTVIAALVGTGWHWCGDVVTAYNTSACKFPIARLPDF</sequence>
<proteinExistence type="predicted"/>
<organism evidence="1 2">
    <name type="scientific">Noviherbaspirillum album</name>
    <dbReference type="NCBI Taxonomy" id="3080276"/>
    <lineage>
        <taxon>Bacteria</taxon>
        <taxon>Pseudomonadati</taxon>
        <taxon>Pseudomonadota</taxon>
        <taxon>Betaproteobacteria</taxon>
        <taxon>Burkholderiales</taxon>
        <taxon>Oxalobacteraceae</taxon>
        <taxon>Noviherbaspirillum</taxon>
    </lineage>
</organism>
<keyword evidence="2" id="KW-1185">Reference proteome</keyword>
<evidence type="ECO:0000313" key="2">
    <source>
        <dbReference type="Proteomes" id="UP001352263"/>
    </source>
</evidence>
<accession>A0ABU6JJI6</accession>
<gene>
    <name evidence="1" type="ORF">RY831_31615</name>
</gene>
<dbReference type="RefSeq" id="WP_326510277.1">
    <property type="nucleotide sequence ID" value="NZ_JAWIIV010000067.1"/>
</dbReference>